<accession>A0A915K8T8</accession>
<name>A0A915K8T8_ROMCU</name>
<proteinExistence type="predicted"/>
<dbReference type="WBParaSite" id="nRc.2.0.1.t35111-RA">
    <property type="protein sequence ID" value="nRc.2.0.1.t35111-RA"/>
    <property type="gene ID" value="nRc.2.0.1.g35111"/>
</dbReference>
<protein>
    <submittedName>
        <fullName evidence="2">Uncharacterized protein</fullName>
    </submittedName>
</protein>
<evidence type="ECO:0000313" key="2">
    <source>
        <dbReference type="WBParaSite" id="nRc.2.0.1.t35111-RA"/>
    </source>
</evidence>
<organism evidence="1 2">
    <name type="scientific">Romanomermis culicivorax</name>
    <name type="common">Nematode worm</name>
    <dbReference type="NCBI Taxonomy" id="13658"/>
    <lineage>
        <taxon>Eukaryota</taxon>
        <taxon>Metazoa</taxon>
        <taxon>Ecdysozoa</taxon>
        <taxon>Nematoda</taxon>
        <taxon>Enoplea</taxon>
        <taxon>Dorylaimia</taxon>
        <taxon>Mermithida</taxon>
        <taxon>Mermithoidea</taxon>
        <taxon>Mermithidae</taxon>
        <taxon>Romanomermis</taxon>
    </lineage>
</organism>
<dbReference type="AlphaFoldDB" id="A0A915K8T8"/>
<sequence>MIAKDDMPFLFAEFLEFQYPKSSSLETFSQRKNLLKYEPISSTPCGHARRCLPSTLGVNLLAEQNYEPGLGLGPSGAVPRGWVRTIDVGYDTITVTSGGETFSYVPPNTPIPDSIKTRNKEGKSFRRKVKKTSIFSNVKFWNRNRNDEQPSSVKSASKENSSDNLNFRFRIKIDTEPELPNGVRSSEQFYIVLFQ</sequence>
<dbReference type="Proteomes" id="UP000887565">
    <property type="component" value="Unplaced"/>
</dbReference>
<evidence type="ECO:0000313" key="1">
    <source>
        <dbReference type="Proteomes" id="UP000887565"/>
    </source>
</evidence>
<keyword evidence="1" id="KW-1185">Reference proteome</keyword>
<reference evidence="2" key="1">
    <citation type="submission" date="2022-11" db="UniProtKB">
        <authorList>
            <consortium name="WormBaseParasite"/>
        </authorList>
    </citation>
    <scope>IDENTIFICATION</scope>
</reference>